<proteinExistence type="predicted"/>
<protein>
    <submittedName>
        <fullName evidence="1">SFRICE_007225</fullName>
    </submittedName>
</protein>
<evidence type="ECO:0000313" key="1">
    <source>
        <dbReference type="EMBL" id="SOQ40316.1"/>
    </source>
</evidence>
<accession>A0A2H1VHM9</accession>
<sequence>MLSIPQKKRVTHLVSAWLRNQTRVAMQEGRSYWSDIRSDTAASQKTDVKYRLRCRQIMVKP</sequence>
<name>A0A2H1VHM9_SPOFR</name>
<reference evidence="1" key="1">
    <citation type="submission" date="2016-07" db="EMBL/GenBank/DDBJ databases">
        <authorList>
            <person name="Bretaudeau A."/>
        </authorList>
    </citation>
    <scope>NUCLEOTIDE SEQUENCE</scope>
    <source>
        <strain evidence="1">Rice</strain>
        <tissue evidence="1">Whole body</tissue>
    </source>
</reference>
<gene>
    <name evidence="1" type="ORF">SFRICE_007225</name>
</gene>
<dbReference type="EMBL" id="ODYU01002598">
    <property type="protein sequence ID" value="SOQ40316.1"/>
    <property type="molecule type" value="Genomic_DNA"/>
</dbReference>
<organism evidence="1">
    <name type="scientific">Spodoptera frugiperda</name>
    <name type="common">Fall armyworm</name>
    <dbReference type="NCBI Taxonomy" id="7108"/>
    <lineage>
        <taxon>Eukaryota</taxon>
        <taxon>Metazoa</taxon>
        <taxon>Ecdysozoa</taxon>
        <taxon>Arthropoda</taxon>
        <taxon>Hexapoda</taxon>
        <taxon>Insecta</taxon>
        <taxon>Pterygota</taxon>
        <taxon>Neoptera</taxon>
        <taxon>Endopterygota</taxon>
        <taxon>Lepidoptera</taxon>
        <taxon>Glossata</taxon>
        <taxon>Ditrysia</taxon>
        <taxon>Noctuoidea</taxon>
        <taxon>Noctuidae</taxon>
        <taxon>Amphipyrinae</taxon>
        <taxon>Spodoptera</taxon>
    </lineage>
</organism>
<dbReference type="AlphaFoldDB" id="A0A2H1VHM9"/>